<gene>
    <name evidence="10" type="ORF">CYPRO_0280</name>
</gene>
<feature type="compositionally biased region" description="Low complexity" evidence="7">
    <location>
        <begin position="394"/>
        <end position="408"/>
    </location>
</feature>
<evidence type="ECO:0000256" key="7">
    <source>
        <dbReference type="SAM" id="MobiDB-lite"/>
    </source>
</evidence>
<feature type="compositionally biased region" description="Basic residues" evidence="7">
    <location>
        <begin position="450"/>
        <end position="467"/>
    </location>
</feature>
<dbReference type="SUPFAM" id="SSF52540">
    <property type="entry name" value="P-loop containing nucleoside triphosphate hydrolases"/>
    <property type="match status" value="1"/>
</dbReference>
<dbReference type="EMBL" id="CP027806">
    <property type="protein sequence ID" value="AXI99567.1"/>
    <property type="molecule type" value="Genomic_DNA"/>
</dbReference>
<feature type="region of interest" description="Disordered" evidence="7">
    <location>
        <begin position="358"/>
        <end position="606"/>
    </location>
</feature>
<keyword evidence="2 6" id="KW-0378">Hydrolase</keyword>
<dbReference type="InterPro" id="IPR011545">
    <property type="entry name" value="DEAD/DEAH_box_helicase_dom"/>
</dbReference>
<evidence type="ECO:0000256" key="3">
    <source>
        <dbReference type="ARBA" id="ARBA00022806"/>
    </source>
</evidence>
<dbReference type="KEGG" id="cprv:CYPRO_0280"/>
<dbReference type="InterPro" id="IPR044742">
    <property type="entry name" value="DEAD/DEAH_RhlB"/>
</dbReference>
<dbReference type="Gene3D" id="3.40.50.300">
    <property type="entry name" value="P-loop containing nucleotide triphosphate hydrolases"/>
    <property type="match status" value="2"/>
</dbReference>
<feature type="compositionally biased region" description="Basic and acidic residues" evidence="7">
    <location>
        <begin position="557"/>
        <end position="573"/>
    </location>
</feature>
<keyword evidence="3 6" id="KW-0347">Helicase</keyword>
<evidence type="ECO:0000313" key="11">
    <source>
        <dbReference type="Proteomes" id="UP000254808"/>
    </source>
</evidence>
<feature type="domain" description="Helicase ATP-binding" evidence="8">
    <location>
        <begin position="21"/>
        <end position="192"/>
    </location>
</feature>
<dbReference type="Proteomes" id="UP000254808">
    <property type="component" value="Chromosome"/>
</dbReference>
<dbReference type="CDD" id="cd00268">
    <property type="entry name" value="DEADc"/>
    <property type="match status" value="1"/>
</dbReference>
<feature type="compositionally biased region" description="Basic and acidic residues" evidence="7">
    <location>
        <begin position="476"/>
        <end position="485"/>
    </location>
</feature>
<feature type="compositionally biased region" description="Low complexity" evidence="7">
    <location>
        <begin position="523"/>
        <end position="534"/>
    </location>
</feature>
<dbReference type="Pfam" id="PF00271">
    <property type="entry name" value="Helicase_C"/>
    <property type="match status" value="1"/>
</dbReference>
<evidence type="ECO:0000259" key="8">
    <source>
        <dbReference type="PROSITE" id="PS51192"/>
    </source>
</evidence>
<proteinExistence type="inferred from homology"/>
<dbReference type="PROSITE" id="PS51192">
    <property type="entry name" value="HELICASE_ATP_BIND_1"/>
    <property type="match status" value="1"/>
</dbReference>
<accession>A0A345UGG6</accession>
<dbReference type="GO" id="GO:0003724">
    <property type="term" value="F:RNA helicase activity"/>
    <property type="evidence" value="ECO:0007669"/>
    <property type="project" value="UniProtKB-ARBA"/>
</dbReference>
<dbReference type="GO" id="GO:0005524">
    <property type="term" value="F:ATP binding"/>
    <property type="evidence" value="ECO:0007669"/>
    <property type="project" value="UniProtKB-KW"/>
</dbReference>
<feature type="compositionally biased region" description="Basic residues" evidence="7">
    <location>
        <begin position="379"/>
        <end position="390"/>
    </location>
</feature>
<dbReference type="InterPro" id="IPR001650">
    <property type="entry name" value="Helicase_C-like"/>
</dbReference>
<evidence type="ECO:0000256" key="1">
    <source>
        <dbReference type="ARBA" id="ARBA00022741"/>
    </source>
</evidence>
<dbReference type="GO" id="GO:0005829">
    <property type="term" value="C:cytosol"/>
    <property type="evidence" value="ECO:0007669"/>
    <property type="project" value="TreeGrafter"/>
</dbReference>
<dbReference type="InterPro" id="IPR027417">
    <property type="entry name" value="P-loop_NTPase"/>
</dbReference>
<evidence type="ECO:0000313" key="10">
    <source>
        <dbReference type="EMBL" id="AXI99567.1"/>
    </source>
</evidence>
<dbReference type="GO" id="GO:0016787">
    <property type="term" value="F:hydrolase activity"/>
    <property type="evidence" value="ECO:0007669"/>
    <property type="project" value="UniProtKB-KW"/>
</dbReference>
<feature type="domain" description="Helicase C-terminal" evidence="9">
    <location>
        <begin position="203"/>
        <end position="365"/>
    </location>
</feature>
<evidence type="ECO:0000259" key="9">
    <source>
        <dbReference type="PROSITE" id="PS51194"/>
    </source>
</evidence>
<dbReference type="PANTHER" id="PTHR47959">
    <property type="entry name" value="ATP-DEPENDENT RNA HELICASE RHLE-RELATED"/>
    <property type="match status" value="1"/>
</dbReference>
<evidence type="ECO:0000256" key="6">
    <source>
        <dbReference type="RuleBase" id="RU000492"/>
    </source>
</evidence>
<comment type="similarity">
    <text evidence="5 6">Belongs to the DEAD box helicase family.</text>
</comment>
<dbReference type="SMART" id="SM00487">
    <property type="entry name" value="DEXDc"/>
    <property type="match status" value="1"/>
</dbReference>
<dbReference type="Pfam" id="PF00270">
    <property type="entry name" value="DEAD"/>
    <property type="match status" value="1"/>
</dbReference>
<evidence type="ECO:0000256" key="2">
    <source>
        <dbReference type="ARBA" id="ARBA00022801"/>
    </source>
</evidence>
<organism evidence="10 11">
    <name type="scientific">Cyclonatronum proteinivorum</name>
    <dbReference type="NCBI Taxonomy" id="1457365"/>
    <lineage>
        <taxon>Bacteria</taxon>
        <taxon>Pseudomonadati</taxon>
        <taxon>Balneolota</taxon>
        <taxon>Balneolia</taxon>
        <taxon>Balneolales</taxon>
        <taxon>Cyclonatronaceae</taxon>
        <taxon>Cyclonatronum</taxon>
    </lineage>
</organism>
<dbReference type="AlphaFoldDB" id="A0A345UGG6"/>
<dbReference type="InterPro" id="IPR050079">
    <property type="entry name" value="DEAD_box_RNA_helicase"/>
</dbReference>
<dbReference type="InterPro" id="IPR014001">
    <property type="entry name" value="Helicase_ATP-bd"/>
</dbReference>
<dbReference type="PROSITE" id="PS51194">
    <property type="entry name" value="HELICASE_CTER"/>
    <property type="match status" value="1"/>
</dbReference>
<dbReference type="CDD" id="cd18787">
    <property type="entry name" value="SF2_C_DEAD"/>
    <property type="match status" value="1"/>
</dbReference>
<dbReference type="InterPro" id="IPR000629">
    <property type="entry name" value="RNA-helicase_DEAD-box_CS"/>
</dbReference>
<dbReference type="GO" id="GO:0003676">
    <property type="term" value="F:nucleic acid binding"/>
    <property type="evidence" value="ECO:0007669"/>
    <property type="project" value="InterPro"/>
</dbReference>
<feature type="compositionally biased region" description="Basic residues" evidence="7">
    <location>
        <begin position="501"/>
        <end position="513"/>
    </location>
</feature>
<evidence type="ECO:0000256" key="4">
    <source>
        <dbReference type="ARBA" id="ARBA00022840"/>
    </source>
</evidence>
<dbReference type="SMART" id="SM00490">
    <property type="entry name" value="HELICc"/>
    <property type="match status" value="1"/>
</dbReference>
<dbReference type="PANTHER" id="PTHR47959:SF13">
    <property type="entry name" value="ATP-DEPENDENT RNA HELICASE RHLE"/>
    <property type="match status" value="1"/>
</dbReference>
<keyword evidence="11" id="KW-1185">Reference proteome</keyword>
<dbReference type="PROSITE" id="PS00039">
    <property type="entry name" value="DEAD_ATP_HELICASE"/>
    <property type="match status" value="1"/>
</dbReference>
<protein>
    <submittedName>
        <fullName evidence="10">Superfamily II DNA and RNA helicase</fullName>
    </submittedName>
</protein>
<evidence type="ECO:0000256" key="5">
    <source>
        <dbReference type="ARBA" id="ARBA00038437"/>
    </source>
</evidence>
<reference evidence="10 11" key="1">
    <citation type="submission" date="2018-03" db="EMBL/GenBank/DDBJ databases">
        <title>Phenotypic and genomic properties of Cyclonatronum proteinivorum gen. nov., sp. nov., a haloalkaliphilic bacteroidete from soda lakes possessing Na+-translocating rhodopsin.</title>
        <authorList>
            <person name="Toshchakov S.V."/>
            <person name="Korzhenkov A."/>
            <person name="Samarov N.I."/>
            <person name="Kublanov I.V."/>
            <person name="Muntyan M.S."/>
            <person name="Sorokin D.Y."/>
        </authorList>
    </citation>
    <scope>NUCLEOTIDE SEQUENCE [LARGE SCALE GENOMIC DNA]</scope>
    <source>
        <strain evidence="10 11">Omega</strain>
    </source>
</reference>
<feature type="compositionally biased region" description="Basic residues" evidence="7">
    <location>
        <begin position="542"/>
        <end position="556"/>
    </location>
</feature>
<keyword evidence="4 6" id="KW-0067">ATP-binding</keyword>
<keyword evidence="1 6" id="KW-0547">Nucleotide-binding</keyword>
<sequence length="606" mass="66835">MLDGILDMGFDTPTEIQQQAIPIALAGKNLLGTSFTGSGKTAAFVIPVLQKISSSRKSGIQALVLAPTRELAQQIDEQFMALGYHANISSASVYGGSDWAAQEKAMKAGVNVVVATPGRLLDQMKITTYDFSNIDVLVLDEADRMLDMGFLPDVRSIINRIPSKRQTLLFSATVNPRIESLAKEFTQGGFERIAVGRIAPAAGIDQYFYKVDDSRKKDLLIHLFKSQQWHSAIVFASTKRGVDLLSRSLNKMGVAVESMHGDREQKDREATLDRFRSGKTKVIVATDVMSRGIDVDNISHIINYDVPNDEDDYIHRIGRTARAESTGTAITFVSRRDWRAMLQIMDAKGLEIKEGVLPDEIAGQGSQDEASDDDDKGRGRGRSRGGRNRGRGNGNNDRNGSRNRTSSGETDQKSHARQEAPAEKSAESTSGSDEEEKASASSESSEQAKKNKRKRRPRRPRSGRKKKGNNDTPDTSDNKSDRNGEENSSNNKGEGGGPEKKRNKPRKRKPRGKKNNDGKDSGDNSADSKNSSKSKAGDRSGKRPGKRGQSRRRKPRQTGDRREVIQQQEKKIEQVQQSSLNLPEKKEKKAPDQGGFWGKLKKKILG</sequence>
<feature type="compositionally biased region" description="Basic and acidic residues" evidence="7">
    <location>
        <begin position="410"/>
        <end position="426"/>
    </location>
</feature>
<name>A0A345UGG6_9BACT</name>